<evidence type="ECO:0000256" key="5">
    <source>
        <dbReference type="RuleBase" id="RU364035"/>
    </source>
</evidence>
<comment type="similarity">
    <text evidence="2 5">Belongs to the nucleoporin interacting component (NIC) family.</text>
</comment>
<dbReference type="PANTHER" id="PTHR11225">
    <property type="entry name" value="NUCLEAR PORE COMPLEX PROTEIN NUP93 NUCLEOPORIN NUP93 DEAD EYE PROTEIN"/>
    <property type="match status" value="1"/>
</dbReference>
<dbReference type="PANTHER" id="PTHR11225:SF4">
    <property type="entry name" value="NUCLEAR PORE COMPLEX PROTEIN NUP93"/>
    <property type="match status" value="1"/>
</dbReference>
<keyword evidence="4 5" id="KW-0539">Nucleus</keyword>
<accession>A0A3Q0IQ43</accession>
<keyword evidence="5" id="KW-0813">Transport</keyword>
<dbReference type="GO" id="GO:0006606">
    <property type="term" value="P:protein import into nucleus"/>
    <property type="evidence" value="ECO:0007669"/>
    <property type="project" value="TreeGrafter"/>
</dbReference>
<keyword evidence="5" id="KW-0509">mRNA transport</keyword>
<keyword evidence="5" id="KW-0472">Membrane</keyword>
<dbReference type="GO" id="GO:0017056">
    <property type="term" value="F:structural constituent of nuclear pore"/>
    <property type="evidence" value="ECO:0007669"/>
    <property type="project" value="InterPro"/>
</dbReference>
<keyword evidence="3 5" id="KW-0906">Nuclear pore complex</keyword>
<keyword evidence="5" id="KW-0653">Protein transport</keyword>
<dbReference type="AlphaFoldDB" id="A0A3Q0IQ43"/>
<evidence type="ECO:0000313" key="6">
    <source>
        <dbReference type="Proteomes" id="UP000079169"/>
    </source>
</evidence>
<dbReference type="GeneID" id="103505312"/>
<dbReference type="PaxDb" id="121845-A0A3Q0IQ43"/>
<dbReference type="RefSeq" id="XP_026676440.1">
    <property type="nucleotide sequence ID" value="XM_026820639.1"/>
</dbReference>
<evidence type="ECO:0000256" key="1">
    <source>
        <dbReference type="ARBA" id="ARBA00004567"/>
    </source>
</evidence>
<gene>
    <name evidence="7" type="primary">LOC103505312</name>
</gene>
<evidence type="ECO:0000256" key="4">
    <source>
        <dbReference type="ARBA" id="ARBA00023242"/>
    </source>
</evidence>
<reference evidence="7" key="1">
    <citation type="submission" date="2025-08" db="UniProtKB">
        <authorList>
            <consortium name="RefSeq"/>
        </authorList>
    </citation>
    <scope>IDENTIFICATION</scope>
</reference>
<proteinExistence type="inferred from homology"/>
<dbReference type="InterPro" id="IPR007231">
    <property type="entry name" value="Nucleoporin_int_Nup93/Nic96"/>
</dbReference>
<dbReference type="STRING" id="121845.A0A3Q0IQ43"/>
<name>A0A3Q0IQ43_DIACI</name>
<dbReference type="GO" id="GO:0005643">
    <property type="term" value="C:nuclear pore"/>
    <property type="evidence" value="ECO:0007669"/>
    <property type="project" value="UniProtKB-SubCell"/>
</dbReference>
<keyword evidence="6" id="KW-1185">Reference proteome</keyword>
<dbReference type="GO" id="GO:0016973">
    <property type="term" value="P:poly(A)+ mRNA export from nucleus"/>
    <property type="evidence" value="ECO:0007669"/>
    <property type="project" value="TreeGrafter"/>
</dbReference>
<sequence length="328" mass="38279">MWAMAKCIEEHLDHTAERPAKFSDRNSMEWVQPSIKFLEKKYSTYMFRMTQKNEPCSIPAIVFDVTKEFTKIVLKPNLHKTSSSKFDNSFSNLVMINDDIPIWALLYYIFRSGNLKLLRGIIESDLLVLKCTSQESIGQFIRLLQEYDGQKFNSTLIQHQCQPKKISDADDPFYAILYSILSKSNVDHPGFKDIINTSEDYLWLKLHQVRFAKTPSLPKSELLTLLTPSPMAPYLNFDLFQWSIFDGHGFDRTLLSENPMLGFLYLFLSCQYEAALLYLYRTKAYRIHAVYLTIAMLKQGKYYNPMKVLHCYRNSYARVPVFVSVIQI</sequence>
<evidence type="ECO:0000313" key="7">
    <source>
        <dbReference type="RefSeq" id="XP_026676440.1"/>
    </source>
</evidence>
<evidence type="ECO:0000256" key="3">
    <source>
        <dbReference type="ARBA" id="ARBA00023132"/>
    </source>
</evidence>
<dbReference type="Proteomes" id="UP000079169">
    <property type="component" value="Unplaced"/>
</dbReference>
<evidence type="ECO:0000256" key="2">
    <source>
        <dbReference type="ARBA" id="ARBA00010186"/>
    </source>
</evidence>
<comment type="subcellular location">
    <subcellularLocation>
        <location evidence="1 5">Nucleus</location>
        <location evidence="1 5">Nuclear pore complex</location>
    </subcellularLocation>
</comment>
<protein>
    <recommendedName>
        <fullName evidence="5">Nuclear pore protein</fullName>
    </recommendedName>
</protein>
<dbReference type="Pfam" id="PF04097">
    <property type="entry name" value="Nic96"/>
    <property type="match status" value="1"/>
</dbReference>
<dbReference type="KEGG" id="dci:103505312"/>
<organism evidence="6 7">
    <name type="scientific">Diaphorina citri</name>
    <name type="common">Asian citrus psyllid</name>
    <dbReference type="NCBI Taxonomy" id="121845"/>
    <lineage>
        <taxon>Eukaryota</taxon>
        <taxon>Metazoa</taxon>
        <taxon>Ecdysozoa</taxon>
        <taxon>Arthropoda</taxon>
        <taxon>Hexapoda</taxon>
        <taxon>Insecta</taxon>
        <taxon>Pterygota</taxon>
        <taxon>Neoptera</taxon>
        <taxon>Paraneoptera</taxon>
        <taxon>Hemiptera</taxon>
        <taxon>Sternorrhyncha</taxon>
        <taxon>Psylloidea</taxon>
        <taxon>Psyllidae</taxon>
        <taxon>Diaphorininae</taxon>
        <taxon>Diaphorina</taxon>
    </lineage>
</organism>
<keyword evidence="5" id="KW-0811">Translocation</keyword>